<organism evidence="8 10">
    <name type="scientific">Phaedon cochleariae</name>
    <name type="common">Mustard beetle</name>
    <dbReference type="NCBI Taxonomy" id="80249"/>
    <lineage>
        <taxon>Eukaryota</taxon>
        <taxon>Metazoa</taxon>
        <taxon>Ecdysozoa</taxon>
        <taxon>Arthropoda</taxon>
        <taxon>Hexapoda</taxon>
        <taxon>Insecta</taxon>
        <taxon>Pterygota</taxon>
        <taxon>Neoptera</taxon>
        <taxon>Endopterygota</taxon>
        <taxon>Coleoptera</taxon>
        <taxon>Polyphaga</taxon>
        <taxon>Cucujiformia</taxon>
        <taxon>Chrysomeloidea</taxon>
        <taxon>Chrysomelidae</taxon>
        <taxon>Chrysomelinae</taxon>
        <taxon>Chrysomelini</taxon>
        <taxon>Phaedon</taxon>
    </lineage>
</organism>
<dbReference type="InterPro" id="IPR028002">
    <property type="entry name" value="Myb_DNA-bind_5"/>
</dbReference>
<dbReference type="AlphaFoldDB" id="A0A9N9SC39"/>
<sequence>MNKRLKTNPCQWSRFLDFAEKNPVVLTKKMEGPFGREKYNKLWTELTSSLNSMGYIVKTTEKWQKAVADWKGKVRTKAAEIKIELKKTGGGSPAGKQLSETEKRLIGIMGWTSIRGDGTLELGCPSTSTIPEQIPETQIEFEHNYDFKTMPPSQRNVYIPPPPLIGISSSSYINMDKSIVSETAKYGPNSTSTPQHSPVDNENIPMPVEVKNSRKRKLPIKKKTFISQKRSNTVNLENMHNETLGILGEINSNLKRLGDSQEELCGIHNKILDVLLHTK</sequence>
<dbReference type="Pfam" id="PF13873">
    <property type="entry name" value="Myb_DNA-bind_5"/>
    <property type="match status" value="1"/>
</dbReference>
<protein>
    <recommendedName>
        <fullName evidence="2">Regulatory protein zeste</fullName>
    </recommendedName>
</protein>
<feature type="region of interest" description="Disordered" evidence="6">
    <location>
        <begin position="185"/>
        <end position="205"/>
    </location>
</feature>
<reference evidence="8" key="1">
    <citation type="submission" date="2022-01" db="EMBL/GenBank/DDBJ databases">
        <authorList>
            <person name="King R."/>
        </authorList>
    </citation>
    <scope>NUCLEOTIDE SEQUENCE</scope>
</reference>
<comment type="subunit">
    <text evidence="1">Self-associates forming complexes of several hundred monomers.</text>
</comment>
<evidence type="ECO:0000256" key="3">
    <source>
        <dbReference type="ARBA" id="ARBA00023015"/>
    </source>
</evidence>
<evidence type="ECO:0000256" key="4">
    <source>
        <dbReference type="ARBA" id="ARBA00023163"/>
    </source>
</evidence>
<evidence type="ECO:0000256" key="6">
    <source>
        <dbReference type="SAM" id="MobiDB-lite"/>
    </source>
</evidence>
<dbReference type="OrthoDB" id="6771133at2759"/>
<name>A0A9N9SC39_PHACE</name>
<evidence type="ECO:0000313" key="10">
    <source>
        <dbReference type="Proteomes" id="UP001153737"/>
    </source>
</evidence>
<evidence type="ECO:0000256" key="5">
    <source>
        <dbReference type="ARBA" id="ARBA00025466"/>
    </source>
</evidence>
<evidence type="ECO:0000259" key="7">
    <source>
        <dbReference type="Pfam" id="PF13873"/>
    </source>
</evidence>
<feature type="domain" description="Myb/SANT-like DNA-binding" evidence="7">
    <location>
        <begin position="19"/>
        <end position="79"/>
    </location>
</feature>
<comment type="function">
    <text evidence="5">Involved in transvection phenomena (= synapsis-dependent gene expression), where the synaptic pairing of chromosomes carrying genes with which zeste interacts influences the expression of these genes. Zeste binds to DNA and stimulates transcription from a nearby promoter.</text>
</comment>
<dbReference type="Proteomes" id="UP001153737">
    <property type="component" value="Chromosome 11"/>
</dbReference>
<evidence type="ECO:0000313" key="9">
    <source>
        <dbReference type="EMBL" id="CAG9822231.1"/>
    </source>
</evidence>
<reference evidence="8" key="2">
    <citation type="submission" date="2022-10" db="EMBL/GenBank/DDBJ databases">
        <authorList>
            <consortium name="ENA_rothamsted_submissions"/>
            <consortium name="culmorum"/>
            <person name="King R."/>
        </authorList>
    </citation>
    <scope>NUCLEOTIDE SEQUENCE</scope>
</reference>
<keyword evidence="10" id="KW-1185">Reference proteome</keyword>
<dbReference type="Proteomes" id="UP001153737">
    <property type="component" value="Chromosome 5"/>
</dbReference>
<dbReference type="PANTHER" id="PTHR23098">
    <property type="entry name" value="AGAP001331-PA-RELATED"/>
    <property type="match status" value="1"/>
</dbReference>
<keyword evidence="4" id="KW-0804">Transcription</keyword>
<evidence type="ECO:0000256" key="1">
    <source>
        <dbReference type="ARBA" id="ARBA00011764"/>
    </source>
</evidence>
<keyword evidence="3" id="KW-0805">Transcription regulation</keyword>
<dbReference type="PANTHER" id="PTHR23098:SF16">
    <property type="entry name" value="REGULATORY PROTEIN ZESTE"/>
    <property type="match status" value="1"/>
</dbReference>
<dbReference type="EMBL" id="OU896717">
    <property type="protein sequence ID" value="CAG9814626.1"/>
    <property type="molecule type" value="Genomic_DNA"/>
</dbReference>
<dbReference type="GO" id="GO:0005634">
    <property type="term" value="C:nucleus"/>
    <property type="evidence" value="ECO:0007669"/>
    <property type="project" value="TreeGrafter"/>
</dbReference>
<dbReference type="EMBL" id="OU896711">
    <property type="protein sequence ID" value="CAG9822231.1"/>
    <property type="molecule type" value="Genomic_DNA"/>
</dbReference>
<evidence type="ECO:0000256" key="2">
    <source>
        <dbReference type="ARBA" id="ARBA00016807"/>
    </source>
</evidence>
<feature type="compositionally biased region" description="Polar residues" evidence="6">
    <location>
        <begin position="188"/>
        <end position="200"/>
    </location>
</feature>
<gene>
    <name evidence="8" type="ORF">PHAECO_LOCUS2462</name>
    <name evidence="9" type="ORF">PHAECO_LOCUS8950</name>
</gene>
<evidence type="ECO:0000313" key="8">
    <source>
        <dbReference type="EMBL" id="CAG9814626.1"/>
    </source>
</evidence>
<accession>A0A9N9SC39</accession>
<proteinExistence type="predicted"/>